<dbReference type="SUPFAM" id="SSF53383">
    <property type="entry name" value="PLP-dependent transferases"/>
    <property type="match status" value="1"/>
</dbReference>
<evidence type="ECO:0000256" key="11">
    <source>
        <dbReference type="ARBA" id="ARBA00030204"/>
    </source>
</evidence>
<accession>A0A919RW68</accession>
<dbReference type="GO" id="GO:0047298">
    <property type="term" value="F:(S)-3-amino-2-methylpropionate transaminase activity"/>
    <property type="evidence" value="ECO:0007669"/>
    <property type="project" value="UniProtKB-EC"/>
</dbReference>
<dbReference type="EMBL" id="BOPZ01000002">
    <property type="protein sequence ID" value="GIM27597.1"/>
    <property type="molecule type" value="Genomic_DNA"/>
</dbReference>
<organism evidence="17 18">
    <name type="scientific">Clostridium polyendosporum</name>
    <dbReference type="NCBI Taxonomy" id="69208"/>
    <lineage>
        <taxon>Bacteria</taxon>
        <taxon>Bacillati</taxon>
        <taxon>Bacillota</taxon>
        <taxon>Clostridia</taxon>
        <taxon>Eubacteriales</taxon>
        <taxon>Clostridiaceae</taxon>
        <taxon>Clostridium</taxon>
    </lineage>
</organism>
<evidence type="ECO:0000256" key="10">
    <source>
        <dbReference type="ARBA" id="ARBA00029760"/>
    </source>
</evidence>
<dbReference type="InterPro" id="IPR049704">
    <property type="entry name" value="Aminotrans_3_PPA_site"/>
</dbReference>
<dbReference type="GO" id="GO:0034386">
    <property type="term" value="F:4-aminobutyrate:2-oxoglutarate transaminase activity"/>
    <property type="evidence" value="ECO:0007669"/>
    <property type="project" value="UniProtKB-EC"/>
</dbReference>
<dbReference type="Pfam" id="PF00202">
    <property type="entry name" value="Aminotran_3"/>
    <property type="match status" value="1"/>
</dbReference>
<proteinExistence type="inferred from homology"/>
<evidence type="ECO:0000256" key="13">
    <source>
        <dbReference type="ARBA" id="ARBA00031787"/>
    </source>
</evidence>
<dbReference type="FunFam" id="3.40.640.10:FF:000013">
    <property type="entry name" value="4-aminobutyrate aminotransferase"/>
    <property type="match status" value="1"/>
</dbReference>
<keyword evidence="18" id="KW-1185">Reference proteome</keyword>
<dbReference type="InterPro" id="IPR015422">
    <property type="entry name" value="PyrdxlP-dep_Trfase_small"/>
</dbReference>
<dbReference type="InterPro" id="IPR015421">
    <property type="entry name" value="PyrdxlP-dep_Trfase_major"/>
</dbReference>
<evidence type="ECO:0000256" key="1">
    <source>
        <dbReference type="ARBA" id="ARBA00001750"/>
    </source>
</evidence>
<dbReference type="PROSITE" id="PS00600">
    <property type="entry name" value="AA_TRANSFER_CLASS_3"/>
    <property type="match status" value="1"/>
</dbReference>
<comment type="catalytic activity">
    <reaction evidence="1">
        <text>(S)-3-amino-2-methylpropanoate + 2-oxoglutarate = 2-methyl-3-oxopropanoate + L-glutamate</text>
        <dbReference type="Rhea" id="RHEA:13993"/>
        <dbReference type="ChEBI" id="CHEBI:16810"/>
        <dbReference type="ChEBI" id="CHEBI:29985"/>
        <dbReference type="ChEBI" id="CHEBI:57700"/>
        <dbReference type="ChEBI" id="CHEBI:58655"/>
        <dbReference type="EC" id="2.6.1.22"/>
    </reaction>
</comment>
<dbReference type="PANTHER" id="PTHR11986">
    <property type="entry name" value="AMINOTRANSFERASE CLASS III"/>
    <property type="match status" value="1"/>
</dbReference>
<comment type="catalytic activity">
    <reaction evidence="14">
        <text>4-aminobutanoate + 2-oxoglutarate = succinate semialdehyde + L-glutamate</text>
        <dbReference type="Rhea" id="RHEA:23352"/>
        <dbReference type="ChEBI" id="CHEBI:16810"/>
        <dbReference type="ChEBI" id="CHEBI:29985"/>
        <dbReference type="ChEBI" id="CHEBI:57706"/>
        <dbReference type="ChEBI" id="CHEBI:59888"/>
        <dbReference type="EC" id="2.6.1.19"/>
    </reaction>
</comment>
<evidence type="ECO:0000313" key="18">
    <source>
        <dbReference type="Proteomes" id="UP000679179"/>
    </source>
</evidence>
<evidence type="ECO:0000256" key="3">
    <source>
        <dbReference type="ARBA" id="ARBA00005176"/>
    </source>
</evidence>
<evidence type="ECO:0000256" key="5">
    <source>
        <dbReference type="ARBA" id="ARBA00012876"/>
    </source>
</evidence>
<evidence type="ECO:0000256" key="9">
    <source>
        <dbReference type="ARBA" id="ARBA00022898"/>
    </source>
</evidence>
<reference evidence="17" key="1">
    <citation type="submission" date="2021-03" db="EMBL/GenBank/DDBJ databases">
        <title>Taxonomic study of Clostridium polyendosporum from meadow-gley soil under rice.</title>
        <authorList>
            <person name="Kobayashi H."/>
            <person name="Tanizawa Y."/>
            <person name="Yagura M."/>
        </authorList>
    </citation>
    <scope>NUCLEOTIDE SEQUENCE</scope>
    <source>
        <strain evidence="17">JCM 30710</strain>
    </source>
</reference>
<comment type="cofactor">
    <cofactor evidence="2">
        <name>pyridoxal 5'-phosphate</name>
        <dbReference type="ChEBI" id="CHEBI:597326"/>
    </cofactor>
</comment>
<keyword evidence="9 16" id="KW-0663">Pyridoxal phosphate</keyword>
<dbReference type="PIRSF" id="PIRSF000521">
    <property type="entry name" value="Transaminase_4ab_Lys_Orn"/>
    <property type="match status" value="1"/>
</dbReference>
<dbReference type="GO" id="GO:0030170">
    <property type="term" value="F:pyridoxal phosphate binding"/>
    <property type="evidence" value="ECO:0007669"/>
    <property type="project" value="InterPro"/>
</dbReference>
<dbReference type="EC" id="2.6.1.22" evidence="5"/>
<protein>
    <recommendedName>
        <fullName evidence="12">(S)-3-amino-2-methylpropionate transaminase</fullName>
        <ecNumber evidence="6">2.6.1.19</ecNumber>
        <ecNumber evidence="5">2.6.1.22</ecNumber>
    </recommendedName>
    <alternativeName>
        <fullName evidence="13">GABA aminotransferase</fullName>
    </alternativeName>
    <alternativeName>
        <fullName evidence="11">Gamma-amino-N-butyrate transaminase</fullName>
    </alternativeName>
    <alternativeName>
        <fullName evidence="15">Glutamate:succinic semialdehyde transaminase</fullName>
    </alternativeName>
    <alternativeName>
        <fullName evidence="10">L-AIBAT</fullName>
    </alternativeName>
</protein>
<dbReference type="Proteomes" id="UP000679179">
    <property type="component" value="Unassembled WGS sequence"/>
</dbReference>
<dbReference type="NCBIfam" id="NF005993">
    <property type="entry name" value="PRK08117.1"/>
    <property type="match status" value="1"/>
</dbReference>
<evidence type="ECO:0000256" key="15">
    <source>
        <dbReference type="ARBA" id="ARBA00050054"/>
    </source>
</evidence>
<comment type="similarity">
    <text evidence="4 16">Belongs to the class-III pyridoxal-phosphate-dependent aminotransferase family.</text>
</comment>
<comment type="caution">
    <text evidence="17">The sequence shown here is derived from an EMBL/GenBank/DDBJ whole genome shotgun (WGS) entry which is preliminary data.</text>
</comment>
<dbReference type="RefSeq" id="WP_212902358.1">
    <property type="nucleotide sequence ID" value="NZ_BOPZ01000002.1"/>
</dbReference>
<dbReference type="Gene3D" id="3.90.1150.10">
    <property type="entry name" value="Aspartate Aminotransferase, domain 1"/>
    <property type="match status" value="1"/>
</dbReference>
<dbReference type="Gene3D" id="3.40.640.10">
    <property type="entry name" value="Type I PLP-dependent aspartate aminotransferase-like (Major domain)"/>
    <property type="match status" value="1"/>
</dbReference>
<evidence type="ECO:0000313" key="17">
    <source>
        <dbReference type="EMBL" id="GIM27597.1"/>
    </source>
</evidence>
<evidence type="ECO:0000256" key="2">
    <source>
        <dbReference type="ARBA" id="ARBA00001933"/>
    </source>
</evidence>
<dbReference type="InterPro" id="IPR015424">
    <property type="entry name" value="PyrdxlP-dep_Trfase"/>
</dbReference>
<dbReference type="GO" id="GO:0042802">
    <property type="term" value="F:identical protein binding"/>
    <property type="evidence" value="ECO:0007669"/>
    <property type="project" value="TreeGrafter"/>
</dbReference>
<dbReference type="CDD" id="cd00610">
    <property type="entry name" value="OAT_like"/>
    <property type="match status" value="1"/>
</dbReference>
<evidence type="ECO:0000256" key="16">
    <source>
        <dbReference type="RuleBase" id="RU003560"/>
    </source>
</evidence>
<dbReference type="InterPro" id="IPR050103">
    <property type="entry name" value="Class-III_PLP-dep_AT"/>
</dbReference>
<evidence type="ECO:0000256" key="12">
    <source>
        <dbReference type="ARBA" id="ARBA00030857"/>
    </source>
</evidence>
<evidence type="ECO:0000256" key="4">
    <source>
        <dbReference type="ARBA" id="ARBA00008954"/>
    </source>
</evidence>
<dbReference type="InterPro" id="IPR005814">
    <property type="entry name" value="Aminotrans_3"/>
</dbReference>
<evidence type="ECO:0000256" key="7">
    <source>
        <dbReference type="ARBA" id="ARBA00022576"/>
    </source>
</evidence>
<keyword evidence="7 17" id="KW-0032">Aminotransferase</keyword>
<gene>
    <name evidence="17" type="ORF">CPJCM30710_02630</name>
</gene>
<evidence type="ECO:0000256" key="8">
    <source>
        <dbReference type="ARBA" id="ARBA00022679"/>
    </source>
</evidence>
<name>A0A919RW68_9CLOT</name>
<comment type="pathway">
    <text evidence="3">Amino-acid degradation; 4-aminobutanoate degradation.</text>
</comment>
<dbReference type="AlphaFoldDB" id="A0A919RW68"/>
<dbReference type="EC" id="2.6.1.19" evidence="6"/>
<evidence type="ECO:0000256" key="14">
    <source>
        <dbReference type="ARBA" id="ARBA00048021"/>
    </source>
</evidence>
<evidence type="ECO:0000256" key="6">
    <source>
        <dbReference type="ARBA" id="ARBA00012912"/>
    </source>
</evidence>
<sequence length="423" mass="46275">MSNLYERCSKVMPPAANRATKLGVTSGKGSYLYTEEGKKVLDFASGVAVCNVGHNNDLVNKAAIEQINKLVHGCHNVVYYESYVELAEKLVEITGNDTMVYFSNSGAEANEGAIKLAKYVTGRPALIAFKGSFHGRTIATTSITSSISAYRKNYEGLLPSVYFAEYPNSFRGRFKEKDGGYKGCIDELEDMFKKIIDPFSVAAMILESVQGEGGYIVPPVEFMQEIRNICDRYGILLILDEIQTGFGRTGKMFAYEHFGIKPDIISCAKAIASGFPLSAVIAKKEIMEKWQAGAHGVTFGGNPVSCAAALATIDILEKGAIKNAEEMGSYFKERLLKLQEKYDAIGEVRGLGLMLAIELVDKNFEPNSKLVKSVIENCLDKGLLLLSCGTDKNVIRFIPPTTVSKYEIDEALAILDEAFKACV</sequence>
<keyword evidence="8" id="KW-0808">Transferase</keyword>